<organism evidence="1 2">
    <name type="scientific">Pseudomonas umsongensis</name>
    <dbReference type="NCBI Taxonomy" id="198618"/>
    <lineage>
        <taxon>Bacteria</taxon>
        <taxon>Pseudomonadati</taxon>
        <taxon>Pseudomonadota</taxon>
        <taxon>Gammaproteobacteria</taxon>
        <taxon>Pseudomonadales</taxon>
        <taxon>Pseudomonadaceae</taxon>
        <taxon>Pseudomonas</taxon>
    </lineage>
</organism>
<gene>
    <name evidence="1" type="ORF">FHR69_000133</name>
</gene>
<sequence>MTKQVLYCRATGLIIEWQDTELFAYAAPTVANGALPITAEQWVQKELPHLVFNGELTKVETPQPSPSHYWDGTQWVLSLADTAESESLDAEQLCARVDAAADSARQVIAGDPLLTLEYARAATDAQAFKDEGYPKKAVPLAISAWVVKGRTAKQATDEILEKAAQFNESLLTLRTLRLKAKEKIKAHIAKGKMDLARDASDEAVMAIGNLLMVQEV</sequence>
<accession>A0ACC5M6G4</accession>
<name>A0ACC5M6G4_9PSED</name>
<evidence type="ECO:0000313" key="1">
    <source>
        <dbReference type="EMBL" id="MBB2884267.1"/>
    </source>
</evidence>
<reference evidence="1" key="1">
    <citation type="submission" date="2020-08" db="EMBL/GenBank/DDBJ databases">
        <title>Plant associated metagenomes--Microbial community diversity and host control of community assembly across model and emerging plant ecological genomics systems.</title>
        <authorList>
            <person name="Dangl J."/>
        </authorList>
    </citation>
    <scope>NUCLEOTIDE SEQUENCE</scope>
    <source>
        <strain evidence="1">KD5</strain>
    </source>
</reference>
<keyword evidence="2" id="KW-1185">Reference proteome</keyword>
<proteinExistence type="predicted"/>
<dbReference type="Proteomes" id="UP000589818">
    <property type="component" value="Unassembled WGS sequence"/>
</dbReference>
<protein>
    <submittedName>
        <fullName evidence="1">Uncharacterized protein</fullName>
    </submittedName>
</protein>
<comment type="caution">
    <text evidence="1">The sequence shown here is derived from an EMBL/GenBank/DDBJ whole genome shotgun (WGS) entry which is preliminary data.</text>
</comment>
<evidence type="ECO:0000313" key="2">
    <source>
        <dbReference type="Proteomes" id="UP000589818"/>
    </source>
</evidence>
<dbReference type="EMBL" id="JACHVR010000001">
    <property type="protein sequence ID" value="MBB2884267.1"/>
    <property type="molecule type" value="Genomic_DNA"/>
</dbReference>